<dbReference type="Proteomes" id="UP001327957">
    <property type="component" value="Unassembled WGS sequence"/>
</dbReference>
<organism evidence="2 3">
    <name type="scientific">Colletotrichum tabaci</name>
    <dbReference type="NCBI Taxonomy" id="1209068"/>
    <lineage>
        <taxon>Eukaryota</taxon>
        <taxon>Fungi</taxon>
        <taxon>Dikarya</taxon>
        <taxon>Ascomycota</taxon>
        <taxon>Pezizomycotina</taxon>
        <taxon>Sordariomycetes</taxon>
        <taxon>Hypocreomycetidae</taxon>
        <taxon>Glomerellales</taxon>
        <taxon>Glomerellaceae</taxon>
        <taxon>Colletotrichum</taxon>
        <taxon>Colletotrichum destructivum species complex</taxon>
    </lineage>
</organism>
<gene>
    <name evidence="2" type="ORF">QIS74_04125</name>
</gene>
<dbReference type="EMBL" id="JASAOK010000018">
    <property type="protein sequence ID" value="KAK6222423.1"/>
    <property type="molecule type" value="Genomic_DNA"/>
</dbReference>
<feature type="compositionally biased region" description="Basic and acidic residues" evidence="1">
    <location>
        <begin position="12"/>
        <end position="22"/>
    </location>
</feature>
<comment type="caution">
    <text evidence="2">The sequence shown here is derived from an EMBL/GenBank/DDBJ whole genome shotgun (WGS) entry which is preliminary data.</text>
</comment>
<sequence length="110" mass="12648">MAFLKKNPSHMNRLEVKEDTGKKAVGQASSSSLPKSAPTPKAANPFPHEQLMRAKYLDQRKLKNSLDSIYGEGKYQVKERANRYFLMLPTPMKNDDLAQLEQRVRLHYND</sequence>
<protein>
    <submittedName>
        <fullName evidence="2">Uncharacterized protein</fullName>
    </submittedName>
</protein>
<evidence type="ECO:0000256" key="1">
    <source>
        <dbReference type="SAM" id="MobiDB-lite"/>
    </source>
</evidence>
<accession>A0AAV9TIT5</accession>
<keyword evidence="3" id="KW-1185">Reference proteome</keyword>
<evidence type="ECO:0000313" key="2">
    <source>
        <dbReference type="EMBL" id="KAK6222423.1"/>
    </source>
</evidence>
<proteinExistence type="predicted"/>
<reference evidence="2 3" key="1">
    <citation type="submission" date="2023-04" db="EMBL/GenBank/DDBJ databases">
        <title>Colletotrichum tabacum stain YC1 causing leaf anthracnose on Nicotiana tabacum(L.) cv.</title>
        <authorList>
            <person name="Ji Z."/>
            <person name="Wang M."/>
            <person name="Zhang J."/>
            <person name="Wang N."/>
            <person name="Zhou Z."/>
        </authorList>
    </citation>
    <scope>NUCLEOTIDE SEQUENCE [LARGE SCALE GENOMIC DNA]</scope>
    <source>
        <strain evidence="2 3">YC1</strain>
    </source>
</reference>
<feature type="region of interest" description="Disordered" evidence="1">
    <location>
        <begin position="1"/>
        <end position="48"/>
    </location>
</feature>
<dbReference type="AlphaFoldDB" id="A0AAV9TIT5"/>
<name>A0AAV9TIT5_9PEZI</name>
<evidence type="ECO:0000313" key="3">
    <source>
        <dbReference type="Proteomes" id="UP001327957"/>
    </source>
</evidence>